<dbReference type="EMBL" id="CP092882">
    <property type="protein sequence ID" value="UYV81295.1"/>
    <property type="molecule type" value="Genomic_DNA"/>
</dbReference>
<accession>A0ABY6LJC9</accession>
<evidence type="ECO:0000313" key="2">
    <source>
        <dbReference type="Proteomes" id="UP001235939"/>
    </source>
</evidence>
<organism evidence="1 2">
    <name type="scientific">Cordylochernes scorpioides</name>
    <dbReference type="NCBI Taxonomy" id="51811"/>
    <lineage>
        <taxon>Eukaryota</taxon>
        <taxon>Metazoa</taxon>
        <taxon>Ecdysozoa</taxon>
        <taxon>Arthropoda</taxon>
        <taxon>Chelicerata</taxon>
        <taxon>Arachnida</taxon>
        <taxon>Pseudoscorpiones</taxon>
        <taxon>Cheliferoidea</taxon>
        <taxon>Chernetidae</taxon>
        <taxon>Cordylochernes</taxon>
    </lineage>
</organism>
<sequence>MQDIGMLLWQGLDQLDEIRKSSLARLMCDNTEGIVRLQPLAFIRATN</sequence>
<evidence type="ECO:0000313" key="1">
    <source>
        <dbReference type="EMBL" id="UYV81295.1"/>
    </source>
</evidence>
<dbReference type="Proteomes" id="UP001235939">
    <property type="component" value="Chromosome 20"/>
</dbReference>
<gene>
    <name evidence="1" type="ORF">LAZ67_20000682</name>
</gene>
<keyword evidence="2" id="KW-1185">Reference proteome</keyword>
<reference evidence="1 2" key="1">
    <citation type="submission" date="2022-01" db="EMBL/GenBank/DDBJ databases">
        <title>A chromosomal length assembly of Cordylochernes scorpioides.</title>
        <authorList>
            <person name="Zeh D."/>
            <person name="Zeh J."/>
        </authorList>
    </citation>
    <scope>NUCLEOTIDE SEQUENCE [LARGE SCALE GENOMIC DNA]</scope>
    <source>
        <strain evidence="1">IN4F17</strain>
        <tissue evidence="1">Whole Body</tissue>
    </source>
</reference>
<name>A0ABY6LJC9_9ARAC</name>
<protein>
    <submittedName>
        <fullName evidence="1">Uncharacterized protein</fullName>
    </submittedName>
</protein>
<proteinExistence type="predicted"/>